<accession>A0A1F7UWF3</accession>
<name>A0A1F7UWF3_9BACT</name>
<dbReference type="AlphaFoldDB" id="A0A1F7UWF3"/>
<sequence length="89" mass="10505">MFFVYILRSLKDQGTYTGYSGDMNARLIDHNKGRVDATRNRRPLVILYTERCTTEQAAKMRERYWKSGAGRRKLKKYFREGFPPCPPQP</sequence>
<feature type="domain" description="GIY-YIG" evidence="1">
    <location>
        <begin position="1"/>
        <end position="77"/>
    </location>
</feature>
<evidence type="ECO:0000313" key="3">
    <source>
        <dbReference type="Proteomes" id="UP000176897"/>
    </source>
</evidence>
<protein>
    <recommendedName>
        <fullName evidence="1">GIY-YIG domain-containing protein</fullName>
    </recommendedName>
</protein>
<dbReference type="CDD" id="cd10449">
    <property type="entry name" value="GIY-YIG_SLX1_like"/>
    <property type="match status" value="1"/>
</dbReference>
<evidence type="ECO:0000259" key="1">
    <source>
        <dbReference type="PROSITE" id="PS50164"/>
    </source>
</evidence>
<dbReference type="InterPro" id="IPR000305">
    <property type="entry name" value="GIY-YIG_endonuc"/>
</dbReference>
<evidence type="ECO:0000313" key="2">
    <source>
        <dbReference type="EMBL" id="OGL82064.1"/>
    </source>
</evidence>
<organism evidence="2 3">
    <name type="scientific">Candidatus Uhrbacteria bacterium RIFCSPLOWO2_01_FULL_47_24</name>
    <dbReference type="NCBI Taxonomy" id="1802401"/>
    <lineage>
        <taxon>Bacteria</taxon>
        <taxon>Candidatus Uhriibacteriota</taxon>
    </lineage>
</organism>
<comment type="caution">
    <text evidence="2">The sequence shown here is derived from an EMBL/GenBank/DDBJ whole genome shotgun (WGS) entry which is preliminary data.</text>
</comment>
<dbReference type="Pfam" id="PF01541">
    <property type="entry name" value="GIY-YIG"/>
    <property type="match status" value="1"/>
</dbReference>
<gene>
    <name evidence="2" type="ORF">A3B21_05105</name>
</gene>
<dbReference type="SUPFAM" id="SSF82771">
    <property type="entry name" value="GIY-YIG endonuclease"/>
    <property type="match status" value="1"/>
</dbReference>
<reference evidence="2 3" key="1">
    <citation type="journal article" date="2016" name="Nat. Commun.">
        <title>Thousands of microbial genomes shed light on interconnected biogeochemical processes in an aquifer system.</title>
        <authorList>
            <person name="Anantharaman K."/>
            <person name="Brown C.T."/>
            <person name="Hug L.A."/>
            <person name="Sharon I."/>
            <person name="Castelle C.J."/>
            <person name="Probst A.J."/>
            <person name="Thomas B.C."/>
            <person name="Singh A."/>
            <person name="Wilkins M.J."/>
            <person name="Karaoz U."/>
            <person name="Brodie E.L."/>
            <person name="Williams K.H."/>
            <person name="Hubbard S.S."/>
            <person name="Banfield J.F."/>
        </authorList>
    </citation>
    <scope>NUCLEOTIDE SEQUENCE [LARGE SCALE GENOMIC DNA]</scope>
</reference>
<dbReference type="InterPro" id="IPR035901">
    <property type="entry name" value="GIY-YIG_endonuc_sf"/>
</dbReference>
<dbReference type="PROSITE" id="PS50164">
    <property type="entry name" value="GIY_YIG"/>
    <property type="match status" value="1"/>
</dbReference>
<dbReference type="Proteomes" id="UP000176897">
    <property type="component" value="Unassembled WGS sequence"/>
</dbReference>
<proteinExistence type="predicted"/>
<dbReference type="EMBL" id="MGEJ01000001">
    <property type="protein sequence ID" value="OGL82064.1"/>
    <property type="molecule type" value="Genomic_DNA"/>
</dbReference>
<dbReference type="STRING" id="1802401.A3B21_05105"/>
<dbReference type="Gene3D" id="3.40.1440.10">
    <property type="entry name" value="GIY-YIG endonuclease"/>
    <property type="match status" value="1"/>
</dbReference>